<comment type="similarity">
    <text evidence="1">Belongs to the FAM91 family.</text>
</comment>
<reference evidence="5 6" key="1">
    <citation type="submission" date="2017-08" db="EMBL/GenBank/DDBJ databases">
        <title>Acidophilic green algal genome provides insights into adaptation to an acidic environment.</title>
        <authorList>
            <person name="Hirooka S."/>
            <person name="Hirose Y."/>
            <person name="Kanesaki Y."/>
            <person name="Higuchi S."/>
            <person name="Fujiwara T."/>
            <person name="Onuma R."/>
            <person name="Era A."/>
            <person name="Ohbayashi R."/>
            <person name="Uzuka A."/>
            <person name="Nozaki H."/>
            <person name="Yoshikawa H."/>
            <person name="Miyagishima S.Y."/>
        </authorList>
    </citation>
    <scope>NUCLEOTIDE SEQUENCE [LARGE SCALE GENOMIC DNA]</scope>
    <source>
        <strain evidence="5 6">NIES-2499</strain>
    </source>
</reference>
<dbReference type="STRING" id="1157962.A0A250WSP9"/>
<dbReference type="AlphaFoldDB" id="A0A250WSP9"/>
<dbReference type="InterPro" id="IPR039199">
    <property type="entry name" value="FAM91"/>
</dbReference>
<evidence type="ECO:0000313" key="5">
    <source>
        <dbReference type="EMBL" id="GAX73682.1"/>
    </source>
</evidence>
<sequence length="988" mass="106408">MSAYSEYVSKAIATGRVYEELPQRIQNALTPYEWKLKVKQQCIQRGVAWHQCIANTVCGEEEYYDDLLKAYKGWLRMYPHHLATFVCKCQRVTPFKYYCEVLANMLREEKSYDRMPNFTAADVVQVLGVGRNEYIAMLNQCKGRKLMWRLNPRGLAREVLPTQPCMLAPQPWWIAAAVNIVESELRDLSPEEIANLKTAALPQQDGGTCISDLDPIAVAGLHRRSLVYFDIPIQPDDRFLIPPLEGFVSNRTPIVSEASDPLEPLLYSIFVASSENLRVSDLAQILGVGLQEVQMALSVAVRLGFATRIFPPYNSSSRTKRRVDSSIADHELNTAAAATGGDLISLDSGEGAGTVPSLPPHTQSNHKSADYDPQQQQVRLSSSGVSNDLLNRRSEAGGHDGLDYGASSTGGAAGGGRAVALLLDAEATSYLMMGALSPGLKRHSVTLFEGGRVGGDAVMSELIDELWQSYEAGQGFEGDMLKLTLFVGALATSLEALKEGSGGRPLELLRKESLAGLPAASAQKVLYHAYCAVVPAAPLPGPTLPLGPEQPGPAYFGHLGAAAGPWMQLTLYCKAQCGPKSVVLVKGQRLHKLPPELLLNRRCTHGLIWPWQAPDPRATVAGHDGAWGLAVAAAGAEGSSMVLVEINFLLYMLNEALLYTSVMVQALDGFSLLEASRSAAAAAAQKRSRPEDQGTMEIKLLDSVAKDGMCPQPSALPSSPTLLGDLMQLEESLLTTSPLDNEDDAVMDAAAECGLAAGAMLVDVPLPFPDLSVLIKNCNKMPVSNTGGCQEQQVELEASSSHADEGSNGIAGRNIDSSYVTVQGVERHSSAKGKSVQVQVQSRVVEAISALGLRHCPGVLRMVLWPDVPHACWLPLSVTMGLPLHCLPLCSAVCARALNAGFLTTEGRAAQSEGQAILASAITELVDQHVIKEPASCDQRAAEGKQLNSSLRSIQKEPRFNLYFDGRELRRIDLRKYVQGAPSALTAC</sequence>
<dbReference type="InterPro" id="IPR028091">
    <property type="entry name" value="FAM91_N_dom"/>
</dbReference>
<proteinExistence type="inferred from homology"/>
<evidence type="ECO:0000259" key="4">
    <source>
        <dbReference type="Pfam" id="PF14648"/>
    </source>
</evidence>
<name>A0A250WSP9_9CHLO</name>
<dbReference type="Pfam" id="PF14647">
    <property type="entry name" value="FAM91_N"/>
    <property type="match status" value="1"/>
</dbReference>
<dbReference type="PANTHER" id="PTHR28441:SF2">
    <property type="entry name" value="PROTEIN FAM91A1"/>
    <property type="match status" value="1"/>
</dbReference>
<accession>A0A250WSP9</accession>
<dbReference type="Pfam" id="PF14648">
    <property type="entry name" value="FAM91_C"/>
    <property type="match status" value="1"/>
</dbReference>
<feature type="domain" description="FAM91 C-terminal" evidence="4">
    <location>
        <begin position="418"/>
        <end position="671"/>
    </location>
</feature>
<feature type="domain" description="FAM91 N-terminal" evidence="3">
    <location>
        <begin position="14"/>
        <end position="308"/>
    </location>
</feature>
<dbReference type="Proteomes" id="UP000232323">
    <property type="component" value="Unassembled WGS sequence"/>
</dbReference>
<evidence type="ECO:0000256" key="2">
    <source>
        <dbReference type="SAM" id="MobiDB-lite"/>
    </source>
</evidence>
<evidence type="ECO:0000256" key="1">
    <source>
        <dbReference type="ARBA" id="ARBA00010319"/>
    </source>
</evidence>
<evidence type="ECO:0000313" key="6">
    <source>
        <dbReference type="Proteomes" id="UP000232323"/>
    </source>
</evidence>
<feature type="compositionally biased region" description="Basic and acidic residues" evidence="2">
    <location>
        <begin position="390"/>
        <end position="402"/>
    </location>
</feature>
<organism evidence="5 6">
    <name type="scientific">Chlamydomonas eustigma</name>
    <dbReference type="NCBI Taxonomy" id="1157962"/>
    <lineage>
        <taxon>Eukaryota</taxon>
        <taxon>Viridiplantae</taxon>
        <taxon>Chlorophyta</taxon>
        <taxon>core chlorophytes</taxon>
        <taxon>Chlorophyceae</taxon>
        <taxon>CS clade</taxon>
        <taxon>Chlamydomonadales</taxon>
        <taxon>Chlamydomonadaceae</taxon>
        <taxon>Chlamydomonas</taxon>
    </lineage>
</organism>
<keyword evidence="6" id="KW-1185">Reference proteome</keyword>
<feature type="compositionally biased region" description="Polar residues" evidence="2">
    <location>
        <begin position="373"/>
        <end position="389"/>
    </location>
</feature>
<dbReference type="InterPro" id="IPR028097">
    <property type="entry name" value="FAM91_C_dom"/>
</dbReference>
<feature type="region of interest" description="Disordered" evidence="2">
    <location>
        <begin position="346"/>
        <end position="403"/>
    </location>
</feature>
<gene>
    <name evidence="5" type="ORF">CEUSTIGMA_g1133.t1</name>
</gene>
<dbReference type="PANTHER" id="PTHR28441">
    <property type="entry name" value="PROTEIN FAM91A1"/>
    <property type="match status" value="1"/>
</dbReference>
<comment type="caution">
    <text evidence="5">The sequence shown here is derived from an EMBL/GenBank/DDBJ whole genome shotgun (WGS) entry which is preliminary data.</text>
</comment>
<protein>
    <recommendedName>
        <fullName evidence="7">FAM91 N-terminal domain-containing protein</fullName>
    </recommendedName>
</protein>
<dbReference type="OrthoDB" id="275996at2759"/>
<dbReference type="EMBL" id="BEGY01000004">
    <property type="protein sequence ID" value="GAX73682.1"/>
    <property type="molecule type" value="Genomic_DNA"/>
</dbReference>
<evidence type="ECO:0008006" key="7">
    <source>
        <dbReference type="Google" id="ProtNLM"/>
    </source>
</evidence>
<evidence type="ECO:0000259" key="3">
    <source>
        <dbReference type="Pfam" id="PF14647"/>
    </source>
</evidence>